<keyword evidence="3" id="KW-1185">Reference proteome</keyword>
<evidence type="ECO:0000256" key="1">
    <source>
        <dbReference type="SAM" id="MobiDB-lite"/>
    </source>
</evidence>
<dbReference type="AlphaFoldDB" id="A0A1E7FHG7"/>
<dbReference type="Proteomes" id="UP000095751">
    <property type="component" value="Unassembled WGS sequence"/>
</dbReference>
<organism evidence="2 3">
    <name type="scientific">Fragilariopsis cylindrus CCMP1102</name>
    <dbReference type="NCBI Taxonomy" id="635003"/>
    <lineage>
        <taxon>Eukaryota</taxon>
        <taxon>Sar</taxon>
        <taxon>Stramenopiles</taxon>
        <taxon>Ochrophyta</taxon>
        <taxon>Bacillariophyta</taxon>
        <taxon>Bacillariophyceae</taxon>
        <taxon>Bacillariophycidae</taxon>
        <taxon>Bacillariales</taxon>
        <taxon>Bacillariaceae</taxon>
        <taxon>Fragilariopsis</taxon>
    </lineage>
</organism>
<feature type="region of interest" description="Disordered" evidence="1">
    <location>
        <begin position="177"/>
        <end position="196"/>
    </location>
</feature>
<accession>A0A1E7FHG7</accession>
<proteinExistence type="predicted"/>
<feature type="compositionally biased region" description="Basic and acidic residues" evidence="1">
    <location>
        <begin position="183"/>
        <end position="195"/>
    </location>
</feature>
<protein>
    <submittedName>
        <fullName evidence="2">Uncharacterized protein</fullName>
    </submittedName>
</protein>
<dbReference type="KEGG" id="fcy:FRACYDRAFT_238035"/>
<dbReference type="InParanoid" id="A0A1E7FHG7"/>
<name>A0A1E7FHG7_9STRA</name>
<evidence type="ECO:0000313" key="2">
    <source>
        <dbReference type="EMBL" id="OEU17612.1"/>
    </source>
</evidence>
<reference evidence="2 3" key="1">
    <citation type="submission" date="2016-09" db="EMBL/GenBank/DDBJ databases">
        <title>Extensive genetic diversity and differential bi-allelic expression allows diatom success in the polar Southern Ocean.</title>
        <authorList>
            <consortium name="DOE Joint Genome Institute"/>
            <person name="Mock T."/>
            <person name="Otillar R.P."/>
            <person name="Strauss J."/>
            <person name="Dupont C."/>
            <person name="Frickenhaus S."/>
            <person name="Maumus F."/>
            <person name="Mcmullan M."/>
            <person name="Sanges R."/>
            <person name="Schmutz J."/>
            <person name="Toseland A."/>
            <person name="Valas R."/>
            <person name="Veluchamy A."/>
            <person name="Ward B.J."/>
            <person name="Allen A."/>
            <person name="Barry K."/>
            <person name="Falciatore A."/>
            <person name="Ferrante M."/>
            <person name="Fortunato A.E."/>
            <person name="Gloeckner G."/>
            <person name="Gruber A."/>
            <person name="Hipkin R."/>
            <person name="Janech M."/>
            <person name="Kroth P."/>
            <person name="Leese F."/>
            <person name="Lindquist E."/>
            <person name="Lyon B.R."/>
            <person name="Martin J."/>
            <person name="Mayer C."/>
            <person name="Parker M."/>
            <person name="Quesneville H."/>
            <person name="Raymond J."/>
            <person name="Uhlig C."/>
            <person name="Valentin K.U."/>
            <person name="Worden A.Z."/>
            <person name="Armbrust E.V."/>
            <person name="Bowler C."/>
            <person name="Green B."/>
            <person name="Moulton V."/>
            <person name="Van Oosterhout C."/>
            <person name="Grigoriev I."/>
        </authorList>
    </citation>
    <scope>NUCLEOTIDE SEQUENCE [LARGE SCALE GENOMIC DNA]</scope>
    <source>
        <strain evidence="2 3">CCMP1102</strain>
    </source>
</reference>
<evidence type="ECO:0000313" key="3">
    <source>
        <dbReference type="Proteomes" id="UP000095751"/>
    </source>
</evidence>
<sequence>MRSSSRLRLALSTSSKSLYRILHLSKYNSVVGVHSPYPTRNYATSSCLSTKTTTYYDSQSGLHLPIHNQQEIRLFLDVNTSSDTSIAFEIPHQLNKHRDEADEMSDKLNQLTGMGIHGVILPPFKYPRDYRNFQTLVSIAPPNFYFICSTDDDDGAVLKAQDYSSSTNLSKVFQYNNNNNNSSEKDNENRSHDSFRNSIENGLHTTLSITKEIYVGDKRGDNVVEPITLANNIASMIDAVGGCNFIWLSSKTSLKGGDGNDDECNKEETTRCRKQQLHRHQLVADTMIQICEELIYLDVAGATIKSRLLVDSLSEDIVEDTMFAGVNSYVIDNEEQVEMVENVAQEQGKSILRS</sequence>
<dbReference type="EMBL" id="KV784357">
    <property type="protein sequence ID" value="OEU17612.1"/>
    <property type="molecule type" value="Genomic_DNA"/>
</dbReference>
<dbReference type="OrthoDB" id="45114at2759"/>
<gene>
    <name evidence="2" type="ORF">FRACYDRAFT_238035</name>
</gene>